<dbReference type="PANTHER" id="PTHR42760">
    <property type="entry name" value="SHORT-CHAIN DEHYDROGENASES/REDUCTASES FAMILY MEMBER"/>
    <property type="match status" value="1"/>
</dbReference>
<evidence type="ECO:0000256" key="3">
    <source>
        <dbReference type="ARBA" id="ARBA00023002"/>
    </source>
</evidence>
<dbReference type="InterPro" id="IPR002347">
    <property type="entry name" value="SDR_fam"/>
</dbReference>
<gene>
    <name evidence="4" type="ordered locus">EAE_01935</name>
</gene>
<dbReference type="Gene3D" id="3.40.50.720">
    <property type="entry name" value="NAD(P)-binding Rossmann-like Domain"/>
    <property type="match status" value="1"/>
</dbReference>
<dbReference type="GO" id="GO:0016616">
    <property type="term" value="F:oxidoreductase activity, acting on the CH-OH group of donors, NAD or NADP as acceptor"/>
    <property type="evidence" value="ECO:0007669"/>
    <property type="project" value="TreeGrafter"/>
</dbReference>
<protein>
    <submittedName>
        <fullName evidence="4">Short-chain dehydrogenase/reductase SDR</fullName>
    </submittedName>
</protein>
<name>A0A0H3FR55_KLEAK</name>
<dbReference type="OrthoDB" id="9803333at2"/>
<dbReference type="PRINTS" id="PR00081">
    <property type="entry name" value="GDHRDH"/>
</dbReference>
<evidence type="ECO:0000256" key="1">
    <source>
        <dbReference type="ARBA" id="ARBA00006484"/>
    </source>
</evidence>
<dbReference type="eggNOG" id="COG1028">
    <property type="taxonomic scope" value="Bacteria"/>
</dbReference>
<dbReference type="SUPFAM" id="SSF51735">
    <property type="entry name" value="NAD(P)-binding Rossmann-fold domains"/>
    <property type="match status" value="1"/>
</dbReference>
<comment type="subunit">
    <text evidence="2">Homotetramer.</text>
</comment>
<evidence type="ECO:0000256" key="2">
    <source>
        <dbReference type="ARBA" id="ARBA00011881"/>
    </source>
</evidence>
<comment type="similarity">
    <text evidence="1">Belongs to the short-chain dehydrogenases/reductases (SDR) family.</text>
</comment>
<dbReference type="Proteomes" id="UP000008881">
    <property type="component" value="Chromosome"/>
</dbReference>
<dbReference type="PROSITE" id="PS00061">
    <property type="entry name" value="ADH_SHORT"/>
    <property type="match status" value="1"/>
</dbReference>
<organism evidence="4 5">
    <name type="scientific">Klebsiella aerogenes (strain ATCC 13048 / DSM 30053 / CCUG 1429 / JCM 1235 / KCTC 2190 / NBRC 13534 / NCIMB 10102 / NCTC 10006 / CDC 819-56)</name>
    <name type="common">Enterobacter aerogenes</name>
    <dbReference type="NCBI Taxonomy" id="1028307"/>
    <lineage>
        <taxon>Bacteria</taxon>
        <taxon>Pseudomonadati</taxon>
        <taxon>Pseudomonadota</taxon>
        <taxon>Gammaproteobacteria</taxon>
        <taxon>Enterobacterales</taxon>
        <taxon>Enterobacteriaceae</taxon>
        <taxon>Klebsiella/Raoultella group</taxon>
        <taxon>Klebsiella</taxon>
    </lineage>
</organism>
<keyword evidence="5" id="KW-1185">Reference proteome</keyword>
<dbReference type="RefSeq" id="WP_015703303.1">
    <property type="nucleotide sequence ID" value="NC_015663.1"/>
</dbReference>
<dbReference type="AlphaFoldDB" id="A0A0H3FR55"/>
<dbReference type="HOGENOM" id="CLU_010194_1_1_6"/>
<evidence type="ECO:0000313" key="4">
    <source>
        <dbReference type="EMBL" id="AEG95322.1"/>
    </source>
</evidence>
<dbReference type="Pfam" id="PF13561">
    <property type="entry name" value="adh_short_C2"/>
    <property type="match status" value="1"/>
</dbReference>
<dbReference type="PRINTS" id="PR00080">
    <property type="entry name" value="SDRFAMILY"/>
</dbReference>
<dbReference type="InterPro" id="IPR020904">
    <property type="entry name" value="Sc_DH/Rdtase_CS"/>
</dbReference>
<dbReference type="InterPro" id="IPR036291">
    <property type="entry name" value="NAD(P)-bd_dom_sf"/>
</dbReference>
<dbReference type="CDD" id="cd05347">
    <property type="entry name" value="Ga5DH-like_SDR_c"/>
    <property type="match status" value="1"/>
</dbReference>
<dbReference type="GeneID" id="93313517"/>
<dbReference type="PANTHER" id="PTHR42760:SF5">
    <property type="entry name" value="2-DEHYDRO-3-DEOXY-D-GLUCONATE 5-DEHYDROGENASE"/>
    <property type="match status" value="1"/>
</dbReference>
<dbReference type="EMBL" id="CP002824">
    <property type="protein sequence ID" value="AEG95322.1"/>
    <property type="molecule type" value="Genomic_DNA"/>
</dbReference>
<reference evidence="4 5" key="1">
    <citation type="journal article" date="2012" name="J. Bacteriol.">
        <title>Complete genome sequence of Enterobacter aerogenes KCTC 2190.</title>
        <authorList>
            <person name="Shin S.H."/>
            <person name="Kim S."/>
            <person name="Kim J.Y."/>
            <person name="Lee S."/>
            <person name="Um Y."/>
            <person name="Oh M.K."/>
            <person name="Kim Y.R."/>
            <person name="Lee J."/>
            <person name="Yang K.S."/>
        </authorList>
    </citation>
    <scope>NUCLEOTIDE SEQUENCE [LARGE SCALE GENOMIC DNA]</scope>
    <source>
        <strain evidence="4 5">KCTC 2190</strain>
    </source>
</reference>
<keyword evidence="3" id="KW-0560">Oxidoreductase</keyword>
<accession>A0A0H3FR55</accession>
<dbReference type="PATRIC" id="fig|1028307.3.peg.379"/>
<dbReference type="FunFam" id="3.40.50.720:FF:000084">
    <property type="entry name" value="Short-chain dehydrogenase reductase"/>
    <property type="match status" value="1"/>
</dbReference>
<sequence length="262" mass="28234">MQPIDPSTAFSMDFFSLKGKTAIVTGGNSGLGQAFAVALATAGANLFVPALREEHTQTRKLIEQQGVELEFMLADITDGGMPQRIIAACCERFGTVDILVNNAGICQLNKVLRFGRTDWDPMIETNLTAAFELSHEAAKIMVPRRSGKIINICSVFSYLGGSWSPAYAATKHALAGLTKAYCDELGPHNIQVNGIAPGYYETAMTAITRSIPKENRRVLAHIPAGRWGEAQDLMGAVVFLASRASDYVNGHILAVDGGYLVR</sequence>
<proteinExistence type="inferred from homology"/>
<dbReference type="KEGG" id="eae:EAE_01935"/>
<evidence type="ECO:0000313" key="5">
    <source>
        <dbReference type="Proteomes" id="UP000008881"/>
    </source>
</evidence>